<keyword evidence="2" id="KW-0472">Membrane</keyword>
<evidence type="ECO:0000259" key="3">
    <source>
        <dbReference type="Pfam" id="PF13717"/>
    </source>
</evidence>
<reference evidence="4 5" key="1">
    <citation type="submission" date="2020-02" db="EMBL/GenBank/DDBJ databases">
        <title>Genome sequence of Parvularcula flava strain NH6-79.</title>
        <authorList>
            <person name="Abdul Karim M.H."/>
            <person name="Lam M.Q."/>
            <person name="Chen S.J."/>
            <person name="Yahya A."/>
            <person name="Shahir S."/>
            <person name="Shamsir M.S."/>
            <person name="Chong C.S."/>
        </authorList>
    </citation>
    <scope>NUCLEOTIDE SEQUENCE [LARGE SCALE GENOMIC DNA]</scope>
    <source>
        <strain evidence="4 5">NH6-79</strain>
    </source>
</reference>
<feature type="region of interest" description="Disordered" evidence="1">
    <location>
        <begin position="42"/>
        <end position="83"/>
    </location>
</feature>
<evidence type="ECO:0000313" key="4">
    <source>
        <dbReference type="EMBL" id="NHK28817.1"/>
    </source>
</evidence>
<dbReference type="NCBIfam" id="TIGR02098">
    <property type="entry name" value="MJ0042_CXXC"/>
    <property type="match status" value="1"/>
</dbReference>
<keyword evidence="2" id="KW-1133">Transmembrane helix</keyword>
<feature type="region of interest" description="Disordered" evidence="1">
    <location>
        <begin position="163"/>
        <end position="208"/>
    </location>
</feature>
<gene>
    <name evidence="4" type="ORF">FF098_012925</name>
</gene>
<feature type="compositionally biased region" description="Low complexity" evidence="1">
    <location>
        <begin position="62"/>
        <end position="83"/>
    </location>
</feature>
<evidence type="ECO:0000313" key="5">
    <source>
        <dbReference type="Proteomes" id="UP000818603"/>
    </source>
</evidence>
<organism evidence="4 5">
    <name type="scientific">Aquisalinus luteolus</name>
    <dbReference type="NCBI Taxonomy" id="1566827"/>
    <lineage>
        <taxon>Bacteria</taxon>
        <taxon>Pseudomonadati</taxon>
        <taxon>Pseudomonadota</taxon>
        <taxon>Alphaproteobacteria</taxon>
        <taxon>Parvularculales</taxon>
        <taxon>Parvularculaceae</taxon>
        <taxon>Aquisalinus</taxon>
    </lineage>
</organism>
<feature type="compositionally biased region" description="Basic and acidic residues" evidence="1">
    <location>
        <begin position="186"/>
        <end position="200"/>
    </location>
</feature>
<sequence length="465" mass="49951">MKLICPACSTRYDVPSGSIPPQGRSVKCASCHHSWMATAADARSGADIGSTMPRWDRSRPMSATASRSSPGRSSSGFSRPARSSQGSAALAALFDKYEDEQAADEAGTATYFGAAPETDIEDQEERIIEADWHEVGPASNETESLDERIDAALNVPAIARLVSQHEKGPEQKPVTPSRPSAAFNKTDGRPPMKEASRESVEAEAAVSTQTSPGAFRRMVRGIIALMEGVAEQADRLLGAVMRGREASVERPVTPGDRKVSEWRMEQLRRARRRMTPKKFAGWVGFYAAIAAVAYAGIFMRMDIARAWPQAAAAYTAVGMIGGPEPVEISTVTHRYARSPQGPVIELAGSVSHRGGDVVKAPLIRADALGPDGRVLSSWAFRLEGAGQLSPQSETPFRTRALAPEGTAQVRVDVMSAEERSALERSQPEVIAALEGGLGGNAYFMRKTTSGWGEAQEPAPLTRMRD</sequence>
<evidence type="ECO:0000256" key="1">
    <source>
        <dbReference type="SAM" id="MobiDB-lite"/>
    </source>
</evidence>
<dbReference type="InterPro" id="IPR011723">
    <property type="entry name" value="Znf/thioredoxin_put"/>
</dbReference>
<feature type="transmembrane region" description="Helical" evidence="2">
    <location>
        <begin position="279"/>
        <end position="299"/>
    </location>
</feature>
<evidence type="ECO:0000256" key="2">
    <source>
        <dbReference type="SAM" id="Phobius"/>
    </source>
</evidence>
<dbReference type="RefSeq" id="WP_155141123.1">
    <property type="nucleotide sequence ID" value="NZ_BMGZ01000002.1"/>
</dbReference>
<comment type="caution">
    <text evidence="4">The sequence shown here is derived from an EMBL/GenBank/DDBJ whole genome shotgun (WGS) entry which is preliminary data.</text>
</comment>
<keyword evidence="2" id="KW-0812">Transmembrane</keyword>
<dbReference type="EMBL" id="VCJR02000002">
    <property type="protein sequence ID" value="NHK28817.1"/>
    <property type="molecule type" value="Genomic_DNA"/>
</dbReference>
<accession>A0ABX0HQ66</accession>
<feature type="domain" description="Zinc finger/thioredoxin putative" evidence="3">
    <location>
        <begin position="1"/>
        <end position="35"/>
    </location>
</feature>
<protein>
    <recommendedName>
        <fullName evidence="3">Zinc finger/thioredoxin putative domain-containing protein</fullName>
    </recommendedName>
</protein>
<name>A0ABX0HQ66_9PROT</name>
<dbReference type="Proteomes" id="UP000818603">
    <property type="component" value="Unassembled WGS sequence"/>
</dbReference>
<dbReference type="Pfam" id="PF13717">
    <property type="entry name" value="Zn_ribbon_4"/>
    <property type="match status" value="1"/>
</dbReference>
<keyword evidence="5" id="KW-1185">Reference proteome</keyword>
<proteinExistence type="predicted"/>